<gene>
    <name evidence="6" type="ORF">TrLO_g4060</name>
</gene>
<keyword evidence="4" id="KW-0560">Oxidoreductase</keyword>
<reference evidence="7" key="1">
    <citation type="journal article" date="2023" name="Commun. Biol.">
        <title>Genome analysis of Parmales, the sister group of diatoms, reveals the evolutionary specialization of diatoms from phago-mixotrophs to photoautotrophs.</title>
        <authorList>
            <person name="Ban H."/>
            <person name="Sato S."/>
            <person name="Yoshikawa S."/>
            <person name="Yamada K."/>
            <person name="Nakamura Y."/>
            <person name="Ichinomiya M."/>
            <person name="Sato N."/>
            <person name="Blanc-Mathieu R."/>
            <person name="Endo H."/>
            <person name="Kuwata A."/>
            <person name="Ogata H."/>
        </authorList>
    </citation>
    <scope>NUCLEOTIDE SEQUENCE [LARGE SCALE GENOMIC DNA]</scope>
    <source>
        <strain evidence="7">NIES 3700</strain>
    </source>
</reference>
<dbReference type="AlphaFoldDB" id="A0A9W7AZR5"/>
<protein>
    <recommendedName>
        <fullName evidence="5">FAD/NAD(P)-binding domain-containing protein</fullName>
    </recommendedName>
</protein>
<evidence type="ECO:0000256" key="3">
    <source>
        <dbReference type="ARBA" id="ARBA00022827"/>
    </source>
</evidence>
<dbReference type="Gene3D" id="3.50.50.100">
    <property type="match status" value="1"/>
</dbReference>
<keyword evidence="3" id="KW-0274">FAD</keyword>
<dbReference type="InterPro" id="IPR023753">
    <property type="entry name" value="FAD/NAD-binding_dom"/>
</dbReference>
<feature type="domain" description="FAD/NAD(P)-binding" evidence="5">
    <location>
        <begin position="5"/>
        <end position="287"/>
    </location>
</feature>
<sequence>MSNPVVLIGGGTAVNSFLKANLDVPIVVVHGNPFQEWNSAASYYLTHPSEYPRFVAADTSAFSKSLPNVTYEYEAAVEVDHQSKTATLQSGKKVTYRALVVGTGMNLPIISAKAGTSLEARVAEVNEWGAALTSPSKTIVINGAGSIGLEVAADVRLANPSAKILVLSRSGNVLTSFAYPPSTIASVLKELKRLNIEIVKATVCQDSLAPSSTPKTIKVVGGNNIEADVFLPAYQQGCNTSFFNSSFLDDTFIKTNSNLQSVNAKEVFAIGVNTLGIGFAAMELAPQSAHCAANVKKFLAGQPLKPYVVAKQGAMGLKPAMLKLGYGKGGWMKIDNMPQPVQCCSFLCGWPCCPCFALCGGLTCCGTPCAPAQGQSAMDGFMGMFGVAGIDAFPGNSNMSGFGSVAPEGQGGMVR</sequence>
<keyword evidence="7" id="KW-1185">Reference proteome</keyword>
<dbReference type="EMBL" id="BRXW01000918">
    <property type="protein sequence ID" value="GMH79486.1"/>
    <property type="molecule type" value="Genomic_DNA"/>
</dbReference>
<evidence type="ECO:0000313" key="7">
    <source>
        <dbReference type="Proteomes" id="UP001165122"/>
    </source>
</evidence>
<evidence type="ECO:0000313" key="6">
    <source>
        <dbReference type="EMBL" id="GMH79486.1"/>
    </source>
</evidence>
<organism evidence="6 7">
    <name type="scientific">Triparma laevis f. longispina</name>
    <dbReference type="NCBI Taxonomy" id="1714387"/>
    <lineage>
        <taxon>Eukaryota</taxon>
        <taxon>Sar</taxon>
        <taxon>Stramenopiles</taxon>
        <taxon>Ochrophyta</taxon>
        <taxon>Bolidophyceae</taxon>
        <taxon>Parmales</taxon>
        <taxon>Triparmaceae</taxon>
        <taxon>Triparma</taxon>
    </lineage>
</organism>
<proteinExistence type="inferred from homology"/>
<keyword evidence="2" id="KW-0285">Flavoprotein</keyword>
<evidence type="ECO:0000256" key="1">
    <source>
        <dbReference type="ARBA" id="ARBA00006442"/>
    </source>
</evidence>
<dbReference type="GO" id="GO:0004174">
    <property type="term" value="F:electron-transferring-flavoprotein dehydrogenase activity"/>
    <property type="evidence" value="ECO:0007669"/>
    <property type="project" value="TreeGrafter"/>
</dbReference>
<dbReference type="SUPFAM" id="SSF51905">
    <property type="entry name" value="FAD/NAD(P)-binding domain"/>
    <property type="match status" value="2"/>
</dbReference>
<dbReference type="InterPro" id="IPR036188">
    <property type="entry name" value="FAD/NAD-bd_sf"/>
</dbReference>
<accession>A0A9W7AZR5</accession>
<name>A0A9W7AZR5_9STRA</name>
<evidence type="ECO:0000256" key="4">
    <source>
        <dbReference type="ARBA" id="ARBA00023002"/>
    </source>
</evidence>
<dbReference type="PANTHER" id="PTHR43735:SF3">
    <property type="entry name" value="FERROPTOSIS SUPPRESSOR PROTEIN 1"/>
    <property type="match status" value="1"/>
</dbReference>
<dbReference type="PANTHER" id="PTHR43735">
    <property type="entry name" value="APOPTOSIS-INDUCING FACTOR 1"/>
    <property type="match status" value="1"/>
</dbReference>
<comment type="similarity">
    <text evidence="1">Belongs to the FAD-dependent oxidoreductase family.</text>
</comment>
<evidence type="ECO:0000256" key="2">
    <source>
        <dbReference type="ARBA" id="ARBA00022630"/>
    </source>
</evidence>
<dbReference type="GO" id="GO:0050660">
    <property type="term" value="F:flavin adenine dinucleotide binding"/>
    <property type="evidence" value="ECO:0007669"/>
    <property type="project" value="TreeGrafter"/>
</dbReference>
<comment type="caution">
    <text evidence="6">The sequence shown here is derived from an EMBL/GenBank/DDBJ whole genome shotgun (WGS) entry which is preliminary data.</text>
</comment>
<dbReference type="OrthoDB" id="202203at2759"/>
<dbReference type="GO" id="GO:0005737">
    <property type="term" value="C:cytoplasm"/>
    <property type="evidence" value="ECO:0007669"/>
    <property type="project" value="TreeGrafter"/>
</dbReference>
<evidence type="ECO:0000259" key="5">
    <source>
        <dbReference type="Pfam" id="PF07992"/>
    </source>
</evidence>
<dbReference type="Pfam" id="PF07992">
    <property type="entry name" value="Pyr_redox_2"/>
    <property type="match status" value="1"/>
</dbReference>
<dbReference type="Proteomes" id="UP001165122">
    <property type="component" value="Unassembled WGS sequence"/>
</dbReference>